<evidence type="ECO:0000313" key="2">
    <source>
        <dbReference type="Ensembl" id="ENSHCOP00000025120.1"/>
    </source>
</evidence>
<dbReference type="CTD" id="50628"/>
<keyword evidence="3" id="KW-1185">Reference proteome</keyword>
<proteinExistence type="predicted"/>
<dbReference type="STRING" id="109280.ENSHCOP00000025120"/>
<dbReference type="GO" id="GO:0032797">
    <property type="term" value="C:SMN complex"/>
    <property type="evidence" value="ECO:0007669"/>
    <property type="project" value="InterPro"/>
</dbReference>
<feature type="region of interest" description="Disordered" evidence="1">
    <location>
        <begin position="975"/>
        <end position="994"/>
    </location>
</feature>
<dbReference type="RefSeq" id="XP_019716893.1">
    <property type="nucleotide sequence ID" value="XM_019861334.1"/>
</dbReference>
<reference evidence="2" key="2">
    <citation type="submission" date="2025-09" db="UniProtKB">
        <authorList>
            <consortium name="Ensembl"/>
        </authorList>
    </citation>
    <scope>IDENTIFICATION</scope>
</reference>
<dbReference type="OMA" id="SCHNWLP"/>
<dbReference type="OrthoDB" id="9875414at2759"/>
<sequence length="1105" mass="123498">MDKDWAILQGSFLLADKLCLPSSLSSLQKCDWNKVGNPVLAAMKEICDEEDVGGLHKDKAASWRKQLVCVVWLKLLSKEHGEDIEEAWKESPFFPRQNSLPEVNYTVLIELLKSLSAADTFAHFLLCLPLRQMCSELERLSDHVKSNPVDEDDVHFFLELWWQLWKGEEQSPEGQDSIAVLFANQVAHLTSQPASLTHHAAKRPKLDSSVLPNNTDVLYVLLNTLTDMKDFISKPEHCFQALSNCLDALYTTFLAEQSFILPIKDKMVFLSKAVSIREKNSGKLSSELIEEAQRDLRASYTPTQFQPSRLSFYEALKSVSELTQFWQNRNLLKACSNSPVGYSTFKLQQSVHRMLSALEKADMRGEEEAEKSKLRGLLASLAFPMIETSSEVRMRVAMTIISHQLEDSHQVTVLYAGEESWVACDEQWLDFLEKHQTAFHRCDALIQLTSTLTRQLHSKNFCVSRSRRLLKVVTAAFTALSLEDKNQALVAILKSSSKGFFGCPGGSALMASFEQELNMAFNCIIQGGGGASAAEGNLSTAVSLVARVAFQNPEATLRSCCHSAVFNKGAFSLMSRILKQLPGLRGLTESKEEGEGRRNPTRLLCRCLQEVISTRLLSDNEKEQFLQFAALLMVPAATGEGERETLLSPQELVNTFVLPHLARSGNDSVDLKLSLQLLHAALCAESQEVDSSSVHWVLECSPFPLLFVLAQMHDQALRCWEQPTEGAVLRWSMETKELLTSVLITLAQVVGAQVEAAPSRWSRALFWLHDKMKGLDWTVYFHLKPVWGEHFKNEVPSALLAVCELPEQEWTGVNLPQYGQGTGLLAWMECCTLSDSLRSTMLSCLALDQRQSEHVSMFSKGLLVALTQTMPWCSVPQWSRLLGALKGLITSGRLHVPFSLEYVDFLPLLDLRKFSYELCLSVLMLRVLQLLCGSSCCHWLTGDGWAHVARLYAHTVKEVMNSLRAKLALPTSGLPTVSPQVQSEPTTDKSPKMSQDCLKDFKEGTQTTGEQVPTQEVLFVLSQIFCHVQHVQVMMPGGQSEPLFLSSLEILSHYQAIMGAFPESSSPLENENSKHFFNTITDNLANQEMKSVLQQKIAQLTLSPA</sequence>
<dbReference type="KEGG" id="hcq:109510772"/>
<name>A0A3Q2Z0Q2_HIPCM</name>
<dbReference type="GO" id="GO:0000387">
    <property type="term" value="P:spliceosomal snRNP assembly"/>
    <property type="evidence" value="ECO:0007669"/>
    <property type="project" value="InterPro"/>
</dbReference>
<evidence type="ECO:0000313" key="3">
    <source>
        <dbReference type="Proteomes" id="UP000264820"/>
    </source>
</evidence>
<dbReference type="GeneID" id="109510772"/>
<dbReference type="InterPro" id="IPR033265">
    <property type="entry name" value="GEMIN4"/>
</dbReference>
<evidence type="ECO:0000256" key="1">
    <source>
        <dbReference type="SAM" id="MobiDB-lite"/>
    </source>
</evidence>
<dbReference type="Proteomes" id="UP000264820">
    <property type="component" value="Unplaced"/>
</dbReference>
<organism evidence="2 3">
    <name type="scientific">Hippocampus comes</name>
    <name type="common">Tiger tail seahorse</name>
    <dbReference type="NCBI Taxonomy" id="109280"/>
    <lineage>
        <taxon>Eukaryota</taxon>
        <taxon>Metazoa</taxon>
        <taxon>Chordata</taxon>
        <taxon>Craniata</taxon>
        <taxon>Vertebrata</taxon>
        <taxon>Euteleostomi</taxon>
        <taxon>Actinopterygii</taxon>
        <taxon>Neopterygii</taxon>
        <taxon>Teleostei</taxon>
        <taxon>Neoteleostei</taxon>
        <taxon>Acanthomorphata</taxon>
        <taxon>Syngnathiaria</taxon>
        <taxon>Syngnathiformes</taxon>
        <taxon>Syngnathoidei</taxon>
        <taxon>Syngnathidae</taxon>
        <taxon>Hippocampus</taxon>
    </lineage>
</organism>
<dbReference type="Ensembl" id="ENSHCOT00000019014.1">
    <property type="protein sequence ID" value="ENSHCOP00000025120.1"/>
    <property type="gene ID" value="ENSHCOG00000015057.1"/>
</dbReference>
<dbReference type="GeneTree" id="ENSGT00390000012296"/>
<reference evidence="2" key="1">
    <citation type="submission" date="2025-08" db="UniProtKB">
        <authorList>
            <consortium name="Ensembl"/>
        </authorList>
    </citation>
    <scope>IDENTIFICATION</scope>
</reference>
<dbReference type="PANTHER" id="PTHR15571:SF2">
    <property type="entry name" value="GEM-ASSOCIATED PROTEIN 4"/>
    <property type="match status" value="1"/>
</dbReference>
<accession>A0A3Q2Z0Q2</accession>
<feature type="compositionally biased region" description="Polar residues" evidence="1">
    <location>
        <begin position="975"/>
        <end position="985"/>
    </location>
</feature>
<dbReference type="GO" id="GO:0006364">
    <property type="term" value="P:rRNA processing"/>
    <property type="evidence" value="ECO:0007669"/>
    <property type="project" value="InterPro"/>
</dbReference>
<dbReference type="PANTHER" id="PTHR15571">
    <property type="entry name" value="GEM-ASSOCIATED PROTEIN 4"/>
    <property type="match status" value="1"/>
</dbReference>
<protein>
    <submittedName>
        <fullName evidence="2">Gem (nuclear organelle) associated protein 4</fullName>
    </submittedName>
</protein>
<dbReference type="AlphaFoldDB" id="A0A3Q2Z0Q2"/>